<gene>
    <name evidence="2" type="ORF">NOSIN_00040</name>
</gene>
<evidence type="ECO:0000256" key="1">
    <source>
        <dbReference type="SAM" id="MobiDB-lite"/>
    </source>
</evidence>
<reference evidence="3" key="1">
    <citation type="submission" date="2016-08" db="EMBL/GenBank/DDBJ databases">
        <authorList>
            <person name="Tokovenko B."/>
            <person name="Kalinowski J."/>
        </authorList>
    </citation>
    <scope>NUCLEOTIDE SEQUENCE [LARGE SCALE GENOMIC DNA]</scope>
    <source>
        <strain evidence="3">UTMC102</strain>
    </source>
</reference>
<dbReference type="AlphaFoldDB" id="A0A1V3BVZ0"/>
<proteinExistence type="predicted"/>
<dbReference type="STRING" id="501010.NOSIN_00040"/>
<name>A0A1V3BVZ0_9ACTN</name>
<feature type="region of interest" description="Disordered" evidence="1">
    <location>
        <begin position="23"/>
        <end position="44"/>
    </location>
</feature>
<evidence type="ECO:0000313" key="3">
    <source>
        <dbReference type="Proteomes" id="UP000189004"/>
    </source>
</evidence>
<accession>A0A1V3BVZ0</accession>
<sequence length="99" mass="10116">MALWACEAGDSATLEHLAWMQEKAGGRDGAESGQSGDGLLRGQRPGAIEGVADRGTTQSGAGAQLTLVQPCSQAGGLQALAQLLACLRLLHTVSRPTFA</sequence>
<keyword evidence="3" id="KW-1185">Reference proteome</keyword>
<dbReference type="EMBL" id="MCOK01000001">
    <property type="protein sequence ID" value="OOC52419.1"/>
    <property type="molecule type" value="Genomic_DNA"/>
</dbReference>
<organism evidence="2 3">
    <name type="scientific">Nocardiopsis sinuspersici</name>
    <dbReference type="NCBI Taxonomy" id="501010"/>
    <lineage>
        <taxon>Bacteria</taxon>
        <taxon>Bacillati</taxon>
        <taxon>Actinomycetota</taxon>
        <taxon>Actinomycetes</taxon>
        <taxon>Streptosporangiales</taxon>
        <taxon>Nocardiopsidaceae</taxon>
        <taxon>Nocardiopsis</taxon>
    </lineage>
</organism>
<evidence type="ECO:0000313" key="2">
    <source>
        <dbReference type="EMBL" id="OOC52419.1"/>
    </source>
</evidence>
<dbReference type="Proteomes" id="UP000189004">
    <property type="component" value="Unassembled WGS sequence"/>
</dbReference>
<protein>
    <submittedName>
        <fullName evidence="2">Uncharacterized protein</fullName>
    </submittedName>
</protein>
<comment type="caution">
    <text evidence="2">The sequence shown here is derived from an EMBL/GenBank/DDBJ whole genome shotgun (WGS) entry which is preliminary data.</text>
</comment>